<protein>
    <submittedName>
        <fullName evidence="2">Beta-propeller fold lactonase family protein</fullName>
    </submittedName>
</protein>
<dbReference type="PANTHER" id="PTHR47197">
    <property type="entry name" value="PROTEIN NIRF"/>
    <property type="match status" value="1"/>
</dbReference>
<keyword evidence="1" id="KW-0732">Signal</keyword>
<evidence type="ECO:0000313" key="2">
    <source>
        <dbReference type="EMBL" id="MBM7130616.1"/>
    </source>
</evidence>
<dbReference type="Gene3D" id="2.130.10.10">
    <property type="entry name" value="YVTN repeat-like/Quinoprotein amine dehydrogenase"/>
    <property type="match status" value="2"/>
</dbReference>
<feature type="chain" id="PRO_5045127150" evidence="1">
    <location>
        <begin position="22"/>
        <end position="381"/>
    </location>
</feature>
<evidence type="ECO:0000256" key="1">
    <source>
        <dbReference type="SAM" id="SignalP"/>
    </source>
</evidence>
<dbReference type="InterPro" id="IPR011044">
    <property type="entry name" value="Quino_amine_DH_bsu"/>
</dbReference>
<dbReference type="PANTHER" id="PTHR47197:SF3">
    <property type="entry name" value="DIHYDRO-HEME D1 DEHYDROGENASE"/>
    <property type="match status" value="1"/>
</dbReference>
<proteinExistence type="predicted"/>
<dbReference type="InterPro" id="IPR015943">
    <property type="entry name" value="WD40/YVTN_repeat-like_dom_sf"/>
</dbReference>
<organism evidence="2 3">
    <name type="scientific">Dyella mobilis</name>
    <dbReference type="NCBI Taxonomy" id="1849582"/>
    <lineage>
        <taxon>Bacteria</taxon>
        <taxon>Pseudomonadati</taxon>
        <taxon>Pseudomonadota</taxon>
        <taxon>Gammaproteobacteria</taxon>
        <taxon>Lysobacterales</taxon>
        <taxon>Rhodanobacteraceae</taxon>
        <taxon>Dyella</taxon>
    </lineage>
</organism>
<name>A0ABS2KHJ0_9GAMM</name>
<dbReference type="InterPro" id="IPR019405">
    <property type="entry name" value="Lactonase_7-beta_prop"/>
</dbReference>
<reference evidence="2" key="1">
    <citation type="submission" date="2020-10" db="EMBL/GenBank/DDBJ databases">
        <title>Phylogeny of dyella-like bacteria.</title>
        <authorList>
            <person name="Fu J."/>
        </authorList>
    </citation>
    <scope>NUCLEOTIDE SEQUENCE</scope>
    <source>
        <strain evidence="2">DHON07</strain>
    </source>
</reference>
<keyword evidence="3" id="KW-1185">Reference proteome</keyword>
<dbReference type="RefSeq" id="WP_204632182.1">
    <property type="nucleotide sequence ID" value="NZ_BSOC01000002.1"/>
</dbReference>
<dbReference type="Pfam" id="PF10282">
    <property type="entry name" value="Lactonase"/>
    <property type="match status" value="1"/>
</dbReference>
<gene>
    <name evidence="2" type="ORF">ISS99_13845</name>
</gene>
<dbReference type="Proteomes" id="UP001430193">
    <property type="component" value="Unassembled WGS sequence"/>
</dbReference>
<accession>A0ABS2KHJ0</accession>
<dbReference type="InterPro" id="IPR051200">
    <property type="entry name" value="Host-pathogen_enzymatic-act"/>
</dbReference>
<dbReference type="SUPFAM" id="SSF50969">
    <property type="entry name" value="YVTN repeat-like/Quinoprotein amine dehydrogenase"/>
    <property type="match status" value="1"/>
</dbReference>
<dbReference type="EMBL" id="JADIKF010000039">
    <property type="protein sequence ID" value="MBM7130616.1"/>
    <property type="molecule type" value="Genomic_DNA"/>
</dbReference>
<sequence length="381" mass="39311">MRLPVALLAVIALSLAATSHASTCAAPAKTADVAVPGHPFAAAATADNCWLFVSLDQGKSGGVAVLHNQDGNFVLQHTAALDHAGLGASLSHDGRLLLVAAGDDTFAVDVAALERGDANAVLGKLPDGVDAEATYEAISPDDKLLVVSDEAERRIDVFDLAKARAGNFQNVAASRHIAVAIAPVGLVFSPDGRWLYATSQNAGAGSGLAPTCRPEQSDGRMHPQGVLYRIDVSKVVAGDGHVIAAALPAGCNPVRVTLSPGGKQIWVTARGDNTLLRFQADDWIASPKHAQTDRFAIGTSPVGVAVRPDGKQVWVALSSRFGPDSDGRVAGLADASTMSPSKLLSAPAAGFPREVAFLPDGHTLVATLFDARKVTLIPTPD</sequence>
<feature type="signal peptide" evidence="1">
    <location>
        <begin position="1"/>
        <end position="21"/>
    </location>
</feature>
<comment type="caution">
    <text evidence="2">The sequence shown here is derived from an EMBL/GenBank/DDBJ whole genome shotgun (WGS) entry which is preliminary data.</text>
</comment>
<evidence type="ECO:0000313" key="3">
    <source>
        <dbReference type="Proteomes" id="UP001430193"/>
    </source>
</evidence>